<feature type="compositionally biased region" description="Pro residues" evidence="1">
    <location>
        <begin position="254"/>
        <end position="263"/>
    </location>
</feature>
<dbReference type="AlphaFoldDB" id="A0A7V8V215"/>
<gene>
    <name evidence="2" type="ORF">HOV93_05150</name>
</gene>
<feature type="region of interest" description="Disordered" evidence="1">
    <location>
        <begin position="208"/>
        <end position="669"/>
    </location>
</feature>
<proteinExistence type="predicted"/>
<dbReference type="InterPro" id="IPR025574">
    <property type="entry name" value="Nucleoporin_FG_rpt"/>
</dbReference>
<keyword evidence="3" id="KW-1185">Reference proteome</keyword>
<dbReference type="Gene3D" id="1.25.40.10">
    <property type="entry name" value="Tetratricopeptide repeat domain"/>
    <property type="match status" value="1"/>
</dbReference>
<name>A0A7V8V215_9BACT</name>
<evidence type="ECO:0008006" key="4">
    <source>
        <dbReference type="Google" id="ProtNLM"/>
    </source>
</evidence>
<dbReference type="EMBL" id="JABRWO010000001">
    <property type="protein sequence ID" value="MBA2113366.1"/>
    <property type="molecule type" value="Genomic_DNA"/>
</dbReference>
<dbReference type="Pfam" id="PF13634">
    <property type="entry name" value="Nucleoporin_FG"/>
    <property type="match status" value="4"/>
</dbReference>
<dbReference type="SUPFAM" id="SSF48452">
    <property type="entry name" value="TPR-like"/>
    <property type="match status" value="1"/>
</dbReference>
<organism evidence="2 3">
    <name type="scientific">Bremerella alba</name>
    <dbReference type="NCBI Taxonomy" id="980252"/>
    <lineage>
        <taxon>Bacteria</taxon>
        <taxon>Pseudomonadati</taxon>
        <taxon>Planctomycetota</taxon>
        <taxon>Planctomycetia</taxon>
        <taxon>Pirellulales</taxon>
        <taxon>Pirellulaceae</taxon>
        <taxon>Bremerella</taxon>
    </lineage>
</organism>
<feature type="compositionally biased region" description="Low complexity" evidence="1">
    <location>
        <begin position="531"/>
        <end position="540"/>
    </location>
</feature>
<reference evidence="2 3" key="1">
    <citation type="submission" date="2020-05" db="EMBL/GenBank/DDBJ databases">
        <title>Bremerella alba sp. nov., a novel planctomycete isolated from the surface of the macroalga Fucus spiralis.</title>
        <authorList>
            <person name="Godinho O."/>
            <person name="Botelho R."/>
            <person name="Albuquerque L."/>
            <person name="Wiegand S."/>
            <person name="Da Costa M.S."/>
            <person name="Lobo-Da-Cunha A."/>
            <person name="Jogler C."/>
            <person name="Lage O.M."/>
        </authorList>
    </citation>
    <scope>NUCLEOTIDE SEQUENCE [LARGE SCALE GENOMIC DNA]</scope>
    <source>
        <strain evidence="2 3">FF15</strain>
    </source>
</reference>
<evidence type="ECO:0000313" key="3">
    <source>
        <dbReference type="Proteomes" id="UP000551616"/>
    </source>
</evidence>
<protein>
    <recommendedName>
        <fullName evidence="4">Tetratricopeptide repeat protein</fullName>
    </recommendedName>
</protein>
<feature type="compositionally biased region" description="Pro residues" evidence="1">
    <location>
        <begin position="336"/>
        <end position="345"/>
    </location>
</feature>
<feature type="compositionally biased region" description="Pro residues" evidence="1">
    <location>
        <begin position="278"/>
        <end position="287"/>
    </location>
</feature>
<feature type="compositionally biased region" description="Basic and acidic residues" evidence="1">
    <location>
        <begin position="208"/>
        <end position="219"/>
    </location>
</feature>
<accession>A0A7V8V215</accession>
<evidence type="ECO:0000313" key="2">
    <source>
        <dbReference type="EMBL" id="MBA2113366.1"/>
    </source>
</evidence>
<feature type="compositionally biased region" description="Polar residues" evidence="1">
    <location>
        <begin position="293"/>
        <end position="308"/>
    </location>
</feature>
<dbReference type="GO" id="GO:0032991">
    <property type="term" value="C:protein-containing complex"/>
    <property type="evidence" value="ECO:0007669"/>
    <property type="project" value="UniProtKB-ARBA"/>
</dbReference>
<evidence type="ECO:0000256" key="1">
    <source>
        <dbReference type="SAM" id="MobiDB-lite"/>
    </source>
</evidence>
<comment type="caution">
    <text evidence="2">The sequence shown here is derived from an EMBL/GenBank/DDBJ whole genome shotgun (WGS) entry which is preliminary data.</text>
</comment>
<sequence>MVHSYFLGSGLPLHGRRTVDQQFRSIDESRQVHFHHEHVHFPANLINFAPLERGQPIGTREFLLMTRNVIACGLMSCLSLLLTASATQQAAAQDTVLVDLYGRGVHAYNRGDYLEAYKLLDAVIEEGTNDPRAFYFLGLTNYKLGNTDEAQADFTKGAQLELDRSQIYPVGKALERVQGADRLMLEDYRNKVRTEVYLQKKERERARYEKLKQNEDQVLRGRQKPAGTPSAVPVPSEDETDPFGSPGAATTPMTPEPVQPNPSEPEMTEDAFGGTSPPESPTNPAPASPMAAPTQTDDPFGTAPSTPTDDPFGAAPMPNPTEPEMTEDPFGGTSPPGSPTNPAPASPMAAPTETGDPFGAAPMPEMTAPSDDPFGAAPMPNPTEPEMTEDPFGGTSVPGSATNPSPASPTEAPTETGVPFGAPPMPEMTAPSDDPFGAAPMPNPTEPEMTEDPFGGTSVPGSATNPSPASPTEAPTETGVPFGQAPAPNEGAASEGKPNPVSAAFGALGNALIPSVKVPSVPGMGPPAGAPQPGGDMPDGNDPFGAQPAPGNDPFGAEPDMNAAPVNEQPFGVPSAAPSNTVPSDDPFGAQPMPEMNAPSDDPFGAAPPSGNDPFGAAPMNPSGADPFGEAPAPKPIATPPSNDPFGASPAPSDDPFGASEPAADPFGN</sequence>
<feature type="compositionally biased region" description="Pro residues" evidence="1">
    <location>
        <begin position="633"/>
        <end position="643"/>
    </location>
</feature>
<dbReference type="InterPro" id="IPR011990">
    <property type="entry name" value="TPR-like_helical_dom_sf"/>
</dbReference>
<dbReference type="Proteomes" id="UP000551616">
    <property type="component" value="Unassembled WGS sequence"/>
</dbReference>